<dbReference type="PANTHER" id="PTHR24050">
    <property type="entry name" value="PA14 DOMAIN-CONTAINING PROTEIN"/>
    <property type="match status" value="1"/>
</dbReference>
<evidence type="ECO:0000313" key="12">
    <source>
        <dbReference type="Proteomes" id="UP000314983"/>
    </source>
</evidence>
<comment type="similarity">
    <text evidence="1">Belongs to the nephronectin family.</text>
</comment>
<evidence type="ECO:0000256" key="4">
    <source>
        <dbReference type="ARBA" id="ARBA00022737"/>
    </source>
</evidence>
<dbReference type="InterPro" id="IPR009030">
    <property type="entry name" value="Growth_fac_rcpt_cys_sf"/>
</dbReference>
<dbReference type="InterPro" id="IPR018097">
    <property type="entry name" value="EGF_Ca-bd_CS"/>
</dbReference>
<dbReference type="GO" id="GO:0005576">
    <property type="term" value="C:extracellular region"/>
    <property type="evidence" value="ECO:0007669"/>
    <property type="project" value="UniProtKB-SubCell"/>
</dbReference>
<dbReference type="AlphaFoldDB" id="A0A4W4GTE6"/>
<dbReference type="InterPro" id="IPR000742">
    <property type="entry name" value="EGF"/>
</dbReference>
<reference evidence="11" key="4">
    <citation type="submission" date="2025-08" db="UniProtKB">
        <authorList>
            <consortium name="Ensembl"/>
        </authorList>
    </citation>
    <scope>IDENTIFICATION</scope>
</reference>
<dbReference type="SUPFAM" id="SSF49899">
    <property type="entry name" value="Concanavalin A-like lectins/glucanases"/>
    <property type="match status" value="1"/>
</dbReference>
<gene>
    <name evidence="11" type="primary">LOC113590357</name>
</gene>
<proteinExistence type="inferred from homology"/>
<sequence>MICKVLFSVRLANGMCRYGNRVACCWGWTQETWGRCRPMCELGCKHGKCVGPDQCHCHAGYTGKTCNQDLNECGLKPRPCLDRCMNTLGSYKCYCLHGYMTMRDGTCRNARTCAMTNCQYGCAVMKGEVVCQCPSPGLRLAPDRRTCVDIDECVTGDARCPRFRKCVNTFGSYICRCHRGFELHYVNGKYQCTDPTSPTTVAPTTPTTVAPTTTAIADPTTPTTVAPATPTTADPTTPTTVAPATPTTADPTTPTTGAPTTPTTADPTTPTTVAPTTPNTGATTFTSTVTTTTPTTVATRHPTSVATTLPTIVPTTHTLTHTTLGLFTLTTKNTTTTTTPRPVSTTTITMTTATLATTAAPPSSSAPSIDPLITSTLDNRIQDITHRPRGDVHIPRNTGENSLFDLDFDIELGNTEGYARDDPGAGSLSCSFDHGVCSWMTDGEGDLHWEAVDDPAGGRYLIVPEATTGPSVKGARLTIPLAPPLIRIWQGGDLCLSFRHLLSGHHTGSLQVFVRKGQSHSPAIWTRTGGQGWRNTQITAWGRGLESVSANVVR</sequence>
<dbReference type="SUPFAM" id="SSF57184">
    <property type="entry name" value="Growth factor receptor domain"/>
    <property type="match status" value="1"/>
</dbReference>
<evidence type="ECO:0000256" key="1">
    <source>
        <dbReference type="ARBA" id="ARBA00009738"/>
    </source>
</evidence>
<dbReference type="PANTHER" id="PTHR24050:SF19">
    <property type="entry name" value="NEPHRONECTIN"/>
    <property type="match status" value="1"/>
</dbReference>
<reference evidence="12" key="2">
    <citation type="journal article" date="2017" name="Sci. Adv.">
        <title>A tail of two voltages: Proteomic comparison of the three electric organs of the electric eel.</title>
        <authorList>
            <person name="Traeger L.L."/>
            <person name="Sabat G."/>
            <person name="Barrett-Wilt G.A."/>
            <person name="Wells G.B."/>
            <person name="Sussman M.R."/>
        </authorList>
    </citation>
    <scope>NUCLEOTIDE SEQUENCE [LARGE SCALE GENOMIC DNA]</scope>
</reference>
<dbReference type="CDD" id="cd00054">
    <property type="entry name" value="EGF_CA"/>
    <property type="match status" value="2"/>
</dbReference>
<dbReference type="Gene3D" id="2.60.120.200">
    <property type="match status" value="1"/>
</dbReference>
<organism evidence="11 12">
    <name type="scientific">Electrophorus electricus</name>
    <name type="common">Electric eel</name>
    <name type="synonym">Gymnotus electricus</name>
    <dbReference type="NCBI Taxonomy" id="8005"/>
    <lineage>
        <taxon>Eukaryota</taxon>
        <taxon>Metazoa</taxon>
        <taxon>Chordata</taxon>
        <taxon>Craniata</taxon>
        <taxon>Vertebrata</taxon>
        <taxon>Euteleostomi</taxon>
        <taxon>Actinopterygii</taxon>
        <taxon>Neopterygii</taxon>
        <taxon>Teleostei</taxon>
        <taxon>Ostariophysi</taxon>
        <taxon>Gymnotiformes</taxon>
        <taxon>Gymnotoidei</taxon>
        <taxon>Gymnotidae</taxon>
        <taxon>Electrophorus</taxon>
    </lineage>
</organism>
<accession>A0A4W4GTE6</accession>
<keyword evidence="5" id="KW-0130">Cell adhesion</keyword>
<dbReference type="InterPro" id="IPR000152">
    <property type="entry name" value="EGF-type_Asp/Asn_hydroxyl_site"/>
</dbReference>
<name>A0A4W4GTE6_ELEEL</name>
<dbReference type="InterPro" id="IPR013320">
    <property type="entry name" value="ConA-like_dom_sf"/>
</dbReference>
<evidence type="ECO:0000256" key="8">
    <source>
        <dbReference type="SAM" id="MobiDB-lite"/>
    </source>
</evidence>
<protein>
    <recommendedName>
        <fullName evidence="13">Nephronectin a</fullName>
    </recommendedName>
</protein>
<keyword evidence="6" id="KW-1015">Disulfide bond</keyword>
<comment type="caution">
    <text evidence="7">Lacks conserved residue(s) required for the propagation of feature annotation.</text>
</comment>
<evidence type="ECO:0000256" key="7">
    <source>
        <dbReference type="PROSITE-ProRule" id="PRU00076"/>
    </source>
</evidence>
<keyword evidence="4" id="KW-0677">Repeat</keyword>
<dbReference type="InterPro" id="IPR049883">
    <property type="entry name" value="NOTCH1_EGF-like"/>
</dbReference>
<dbReference type="GeneTree" id="ENSGT00930000150973"/>
<dbReference type="PROSITE" id="PS50026">
    <property type="entry name" value="EGF_3"/>
    <property type="match status" value="1"/>
</dbReference>
<dbReference type="PROSITE" id="PS50060">
    <property type="entry name" value="MAM_2"/>
    <property type="match status" value="1"/>
</dbReference>
<reference evidence="11" key="5">
    <citation type="submission" date="2025-09" db="UniProtKB">
        <authorList>
            <consortium name="Ensembl"/>
        </authorList>
    </citation>
    <scope>IDENTIFICATION</scope>
</reference>
<dbReference type="OMA" id="SPKCRCK"/>
<dbReference type="Pfam" id="PF07645">
    <property type="entry name" value="EGF_CA"/>
    <property type="match status" value="2"/>
</dbReference>
<evidence type="ECO:0000313" key="11">
    <source>
        <dbReference type="Ensembl" id="ENSEEEP00000039745.2"/>
    </source>
</evidence>
<dbReference type="PROSITE" id="PS00022">
    <property type="entry name" value="EGF_1"/>
    <property type="match status" value="1"/>
</dbReference>
<dbReference type="GO" id="GO:0007155">
    <property type="term" value="P:cell adhesion"/>
    <property type="evidence" value="ECO:0007669"/>
    <property type="project" value="UniProtKB-KW"/>
</dbReference>
<evidence type="ECO:0000256" key="6">
    <source>
        <dbReference type="ARBA" id="ARBA00023157"/>
    </source>
</evidence>
<dbReference type="PROSITE" id="PS00010">
    <property type="entry name" value="ASX_HYDROXYL"/>
    <property type="match status" value="1"/>
</dbReference>
<keyword evidence="2 7" id="KW-0245">EGF-like domain</keyword>
<dbReference type="SMART" id="SM00181">
    <property type="entry name" value="EGF"/>
    <property type="match status" value="4"/>
</dbReference>
<evidence type="ECO:0000256" key="3">
    <source>
        <dbReference type="ARBA" id="ARBA00022729"/>
    </source>
</evidence>
<evidence type="ECO:0000256" key="5">
    <source>
        <dbReference type="ARBA" id="ARBA00022889"/>
    </source>
</evidence>
<dbReference type="Gene3D" id="2.10.25.10">
    <property type="entry name" value="Laminin"/>
    <property type="match status" value="4"/>
</dbReference>
<keyword evidence="3" id="KW-0732">Signal</keyword>
<dbReference type="Proteomes" id="UP000314983">
    <property type="component" value="Chromosome 22"/>
</dbReference>
<dbReference type="GO" id="GO:0005509">
    <property type="term" value="F:calcium ion binding"/>
    <property type="evidence" value="ECO:0007669"/>
    <property type="project" value="InterPro"/>
</dbReference>
<dbReference type="Ensembl" id="ENSEEET00000040202.2">
    <property type="protein sequence ID" value="ENSEEEP00000039745.2"/>
    <property type="gene ID" value="ENSEEEG00000018844.2"/>
</dbReference>
<dbReference type="Pfam" id="PF00629">
    <property type="entry name" value="MAM"/>
    <property type="match status" value="1"/>
</dbReference>
<reference evidence="12" key="1">
    <citation type="journal article" date="2014" name="Science">
        <title>Nonhuman genetics. Genomic basis for the convergent evolution of electric organs.</title>
        <authorList>
            <person name="Gallant J.R."/>
            <person name="Traeger L.L."/>
            <person name="Volkening J.D."/>
            <person name="Moffett H."/>
            <person name="Chen P.H."/>
            <person name="Novina C.D."/>
            <person name="Phillips G.N.Jr."/>
            <person name="Anand R."/>
            <person name="Wells G.B."/>
            <person name="Pinch M."/>
            <person name="Guth R."/>
            <person name="Unguez G.A."/>
            <person name="Albert J.S."/>
            <person name="Zakon H.H."/>
            <person name="Samanta M.P."/>
            <person name="Sussman M.R."/>
        </authorList>
    </citation>
    <scope>NUCLEOTIDE SEQUENCE [LARGE SCALE GENOMIC DNA]</scope>
</reference>
<dbReference type="InterPro" id="IPR001881">
    <property type="entry name" value="EGF-like_Ca-bd_dom"/>
</dbReference>
<dbReference type="GO" id="GO:0016020">
    <property type="term" value="C:membrane"/>
    <property type="evidence" value="ECO:0007669"/>
    <property type="project" value="InterPro"/>
</dbReference>
<feature type="domain" description="MAM" evidence="10">
    <location>
        <begin position="428"/>
        <end position="539"/>
    </location>
</feature>
<dbReference type="FunFam" id="2.10.25.10:FF:000187">
    <property type="entry name" value="nephronectin isoform X1"/>
    <property type="match status" value="1"/>
</dbReference>
<evidence type="ECO:0008006" key="13">
    <source>
        <dbReference type="Google" id="ProtNLM"/>
    </source>
</evidence>
<dbReference type="STRING" id="8005.ENSEEEP00000039745"/>
<keyword evidence="12" id="KW-1185">Reference proteome</keyword>
<dbReference type="PROSITE" id="PS01187">
    <property type="entry name" value="EGF_CA"/>
    <property type="match status" value="2"/>
</dbReference>
<evidence type="ECO:0000259" key="10">
    <source>
        <dbReference type="PROSITE" id="PS50060"/>
    </source>
</evidence>
<dbReference type="InterPro" id="IPR000998">
    <property type="entry name" value="MAM_dom"/>
</dbReference>
<dbReference type="InterPro" id="IPR052235">
    <property type="entry name" value="Nephronectin_domain"/>
</dbReference>
<feature type="domain" description="EGF-like" evidence="9">
    <location>
        <begin position="149"/>
        <end position="187"/>
    </location>
</feature>
<dbReference type="SMART" id="SM00179">
    <property type="entry name" value="EGF_CA"/>
    <property type="match status" value="2"/>
</dbReference>
<feature type="region of interest" description="Disordered" evidence="8">
    <location>
        <begin position="196"/>
        <end position="295"/>
    </location>
</feature>
<evidence type="ECO:0000259" key="9">
    <source>
        <dbReference type="PROSITE" id="PS50026"/>
    </source>
</evidence>
<evidence type="ECO:0000256" key="2">
    <source>
        <dbReference type="ARBA" id="ARBA00022536"/>
    </source>
</evidence>
<dbReference type="PROSITE" id="PS01186">
    <property type="entry name" value="EGF_2"/>
    <property type="match status" value="2"/>
</dbReference>
<reference evidence="11" key="3">
    <citation type="submission" date="2020-05" db="EMBL/GenBank/DDBJ databases">
        <title>Electrophorus electricus (electric eel) genome, fEleEle1, primary haplotype.</title>
        <authorList>
            <person name="Myers G."/>
            <person name="Meyer A."/>
            <person name="Fedrigo O."/>
            <person name="Formenti G."/>
            <person name="Rhie A."/>
            <person name="Tracey A."/>
            <person name="Sims Y."/>
            <person name="Jarvis E.D."/>
        </authorList>
    </citation>
    <scope>NUCLEOTIDE SEQUENCE [LARGE SCALE GENOMIC DNA]</scope>
</reference>